<evidence type="ECO:0000259" key="11">
    <source>
        <dbReference type="PROSITE" id="PS00906"/>
    </source>
</evidence>
<keyword evidence="7" id="KW-0963">Cytoplasm</keyword>
<comment type="caution">
    <text evidence="13">The sequence shown here is derived from an EMBL/GenBank/DDBJ whole genome shotgun (WGS) entry which is preliminary data.</text>
</comment>
<feature type="binding site" evidence="7">
    <location>
        <position position="72"/>
    </location>
    <ligand>
        <name>substrate</name>
    </ligand>
</feature>
<dbReference type="PROSITE" id="PS00906">
    <property type="entry name" value="UROD_1"/>
    <property type="match status" value="1"/>
</dbReference>
<accession>A0ABP8JQ80</accession>
<feature type="domain" description="Uroporphyrinogen decarboxylase (URO-D)" evidence="11">
    <location>
        <begin position="18"/>
        <end position="27"/>
    </location>
</feature>
<keyword evidence="6 7" id="KW-0627">Porphyrin biosynthesis</keyword>
<comment type="caution">
    <text evidence="7">Lacks conserved residue(s) required for the propagation of feature annotation.</text>
</comment>
<evidence type="ECO:0000256" key="3">
    <source>
        <dbReference type="ARBA" id="ARBA00012288"/>
    </source>
</evidence>
<evidence type="ECO:0000256" key="10">
    <source>
        <dbReference type="SAM" id="MobiDB-lite"/>
    </source>
</evidence>
<dbReference type="PANTHER" id="PTHR21091">
    <property type="entry name" value="METHYLTETRAHYDROFOLATE:HOMOCYSTEINE METHYLTRANSFERASE RELATED"/>
    <property type="match status" value="1"/>
</dbReference>
<feature type="binding site" evidence="7">
    <location>
        <position position="202"/>
    </location>
    <ligand>
        <name>substrate</name>
    </ligand>
</feature>
<reference evidence="14" key="1">
    <citation type="journal article" date="2019" name="Int. J. Syst. Evol. Microbiol.">
        <title>The Global Catalogue of Microorganisms (GCM) 10K type strain sequencing project: providing services to taxonomists for standard genome sequencing and annotation.</title>
        <authorList>
            <consortium name="The Broad Institute Genomics Platform"/>
            <consortium name="The Broad Institute Genome Sequencing Center for Infectious Disease"/>
            <person name="Wu L."/>
            <person name="Ma J."/>
        </authorList>
    </citation>
    <scope>NUCLEOTIDE SEQUENCE [LARGE SCALE GENOMIC DNA]</scope>
    <source>
        <strain evidence="14">JCM 17808</strain>
    </source>
</reference>
<dbReference type="EC" id="4.1.1.37" evidence="3 7"/>
<organism evidence="13 14">
    <name type="scientific">Brevibacterium pityocampae</name>
    <dbReference type="NCBI Taxonomy" id="506594"/>
    <lineage>
        <taxon>Bacteria</taxon>
        <taxon>Bacillati</taxon>
        <taxon>Actinomycetota</taxon>
        <taxon>Actinomycetes</taxon>
        <taxon>Micrococcales</taxon>
        <taxon>Brevibacteriaceae</taxon>
        <taxon>Brevibacterium</taxon>
    </lineage>
</organism>
<dbReference type="InterPro" id="IPR038071">
    <property type="entry name" value="UROD/MetE-like_sf"/>
</dbReference>
<comment type="subunit">
    <text evidence="7">Homodimer.</text>
</comment>
<evidence type="ECO:0000313" key="14">
    <source>
        <dbReference type="Proteomes" id="UP001500642"/>
    </source>
</evidence>
<dbReference type="NCBIfam" id="TIGR01464">
    <property type="entry name" value="hemE"/>
    <property type="match status" value="1"/>
</dbReference>
<evidence type="ECO:0000256" key="4">
    <source>
        <dbReference type="ARBA" id="ARBA00022793"/>
    </source>
</evidence>
<dbReference type="HAMAP" id="MF_00218">
    <property type="entry name" value="URO_D"/>
    <property type="match status" value="1"/>
</dbReference>
<keyword evidence="14" id="KW-1185">Reference proteome</keyword>
<keyword evidence="5 7" id="KW-0456">Lyase</keyword>
<comment type="similarity">
    <text evidence="2 7 9">Belongs to the uroporphyrinogen decarboxylase family.</text>
</comment>
<feature type="domain" description="Uroporphyrinogen decarboxylase (URO-D)" evidence="12">
    <location>
        <begin position="135"/>
        <end position="151"/>
    </location>
</feature>
<feature type="region of interest" description="Disordered" evidence="10">
    <location>
        <begin position="346"/>
        <end position="369"/>
    </location>
</feature>
<dbReference type="EMBL" id="BAABGL010000018">
    <property type="protein sequence ID" value="GAA4394007.1"/>
    <property type="molecule type" value="Genomic_DNA"/>
</dbReference>
<dbReference type="PANTHER" id="PTHR21091:SF169">
    <property type="entry name" value="UROPORPHYRINOGEN DECARBOXYLASE"/>
    <property type="match status" value="1"/>
</dbReference>
<feature type="binding site" evidence="7">
    <location>
        <position position="317"/>
    </location>
    <ligand>
        <name>substrate</name>
    </ligand>
</feature>
<comment type="pathway">
    <text evidence="1 7 8">Porphyrin-containing compound metabolism; protoporphyrin-IX biosynthesis; coproporphyrinogen-III from 5-aminolevulinate: step 4/4.</text>
</comment>
<dbReference type="Gene3D" id="3.20.20.210">
    <property type="match status" value="1"/>
</dbReference>
<evidence type="ECO:0000313" key="13">
    <source>
        <dbReference type="EMBL" id="GAA4394007.1"/>
    </source>
</evidence>
<feature type="binding site" evidence="7">
    <location>
        <begin position="23"/>
        <end position="27"/>
    </location>
    <ligand>
        <name>substrate</name>
    </ligand>
</feature>
<feature type="site" description="Transition state stabilizer" evidence="7">
    <location>
        <position position="72"/>
    </location>
</feature>
<feature type="binding site" evidence="7">
    <location>
        <position position="147"/>
    </location>
    <ligand>
        <name>substrate</name>
    </ligand>
</feature>
<dbReference type="CDD" id="cd00717">
    <property type="entry name" value="URO-D"/>
    <property type="match status" value="1"/>
</dbReference>
<dbReference type="Proteomes" id="UP001500642">
    <property type="component" value="Unassembled WGS sequence"/>
</dbReference>
<evidence type="ECO:0000256" key="1">
    <source>
        <dbReference type="ARBA" id="ARBA00004804"/>
    </source>
</evidence>
<protein>
    <recommendedName>
        <fullName evidence="3 7">Uroporphyrinogen decarboxylase</fullName>
        <shortName evidence="7">UPD</shortName>
        <shortName evidence="7">URO-D</shortName>
        <ecNumber evidence="3 7">4.1.1.37</ecNumber>
    </recommendedName>
</protein>
<evidence type="ECO:0000256" key="7">
    <source>
        <dbReference type="HAMAP-Rule" id="MF_00218"/>
    </source>
</evidence>
<comment type="function">
    <text evidence="7">Catalyzes the decarboxylation of four acetate groups of uroporphyrinogen-III to yield coproporphyrinogen-III.</text>
</comment>
<name>A0ABP8JQ80_9MICO</name>
<evidence type="ECO:0000256" key="8">
    <source>
        <dbReference type="RuleBase" id="RU000554"/>
    </source>
</evidence>
<dbReference type="InterPro" id="IPR006361">
    <property type="entry name" value="Uroporphyrinogen_deCO2ase_HemE"/>
</dbReference>
<comment type="subcellular location">
    <subcellularLocation>
        <location evidence="7">Cytoplasm</location>
    </subcellularLocation>
</comment>
<dbReference type="SUPFAM" id="SSF51726">
    <property type="entry name" value="UROD/MetE-like"/>
    <property type="match status" value="1"/>
</dbReference>
<dbReference type="InterPro" id="IPR000257">
    <property type="entry name" value="Uroporphyrinogen_deCOase"/>
</dbReference>
<sequence>MASTLVRAALSQPVDHTPVWFMRQAGRSLPEYRELRKGNAMLEACRTPDLVTEITLQPVRRHGVDAAIFFSDIVVPLQAAGVDVVIEPGVGPVISTPVRTRADLDRLPELDAEALSDIAESVTRIVAELGDTPLIGFAGAPFTVASYLIEGGPSRNHEKTKAMMLGDPELFSAILAKLGRMSATFIDVQLSAGARAFQLFDSWAGYLGPQDYRAAVLPHSQEVFAALSRHDVPSFHFGVQTGELLAPMSEAGSTVMGVDFRVDLAAASARVQPGQALQGNLDPAMLFAPWEVLRPRVEQIVRAGLDHPGGHVFNLGHGVLPATDPAVPGLVVEEVHRVSREVLAERRGASGAADSMDPVDPAAEAGDRR</sequence>
<evidence type="ECO:0000256" key="9">
    <source>
        <dbReference type="RuleBase" id="RU004169"/>
    </source>
</evidence>
<comment type="catalytic activity">
    <reaction evidence="7 8">
        <text>uroporphyrinogen III + 4 H(+) = coproporphyrinogen III + 4 CO2</text>
        <dbReference type="Rhea" id="RHEA:19865"/>
        <dbReference type="ChEBI" id="CHEBI:15378"/>
        <dbReference type="ChEBI" id="CHEBI:16526"/>
        <dbReference type="ChEBI" id="CHEBI:57308"/>
        <dbReference type="ChEBI" id="CHEBI:57309"/>
        <dbReference type="EC" id="4.1.1.37"/>
    </reaction>
</comment>
<dbReference type="PROSITE" id="PS00907">
    <property type="entry name" value="UROD_2"/>
    <property type="match status" value="1"/>
</dbReference>
<evidence type="ECO:0000256" key="6">
    <source>
        <dbReference type="ARBA" id="ARBA00023244"/>
    </source>
</evidence>
<gene>
    <name evidence="7 13" type="primary">hemE</name>
    <name evidence="13" type="ORF">GCM10023167_23620</name>
</gene>
<evidence type="ECO:0000259" key="12">
    <source>
        <dbReference type="PROSITE" id="PS00907"/>
    </source>
</evidence>
<keyword evidence="4 7" id="KW-0210">Decarboxylase</keyword>
<proteinExistence type="inferred from homology"/>
<evidence type="ECO:0000256" key="5">
    <source>
        <dbReference type="ARBA" id="ARBA00023239"/>
    </source>
</evidence>
<evidence type="ECO:0000256" key="2">
    <source>
        <dbReference type="ARBA" id="ARBA00009935"/>
    </source>
</evidence>
<dbReference type="Pfam" id="PF01208">
    <property type="entry name" value="URO-D"/>
    <property type="match status" value="1"/>
</dbReference>